<dbReference type="Proteomes" id="UP000253495">
    <property type="component" value="Unassembled WGS sequence"/>
</dbReference>
<proteinExistence type="predicted"/>
<feature type="compositionally biased region" description="Basic and acidic residues" evidence="1">
    <location>
        <begin position="49"/>
        <end position="58"/>
    </location>
</feature>
<gene>
    <name evidence="2" type="ORF">DFQ14_1342</name>
</gene>
<evidence type="ECO:0000256" key="1">
    <source>
        <dbReference type="SAM" id="MobiDB-lite"/>
    </source>
</evidence>
<organism evidence="2 3">
    <name type="scientific">Halopolyspora algeriensis</name>
    <dbReference type="NCBI Taxonomy" id="1500506"/>
    <lineage>
        <taxon>Bacteria</taxon>
        <taxon>Bacillati</taxon>
        <taxon>Actinomycetota</taxon>
        <taxon>Actinomycetes</taxon>
        <taxon>Actinomycetes incertae sedis</taxon>
        <taxon>Halopolyspora</taxon>
    </lineage>
</organism>
<reference evidence="2 3" key="1">
    <citation type="submission" date="2018-07" db="EMBL/GenBank/DDBJ databases">
        <title>Genomic Encyclopedia of Type Strains, Phase III (KMG-III): the genomes of soil and plant-associated and newly described type strains.</title>
        <authorList>
            <person name="Whitman W."/>
        </authorList>
    </citation>
    <scope>NUCLEOTIDE SEQUENCE [LARGE SCALE GENOMIC DNA]</scope>
    <source>
        <strain evidence="2 3">CECT 8575</strain>
    </source>
</reference>
<feature type="region of interest" description="Disordered" evidence="1">
    <location>
        <begin position="1"/>
        <end position="70"/>
    </location>
</feature>
<comment type="caution">
    <text evidence="2">The sequence shown here is derived from an EMBL/GenBank/DDBJ whole genome shotgun (WGS) entry which is preliminary data.</text>
</comment>
<dbReference type="AlphaFoldDB" id="A0A368VAH5"/>
<sequence>MLASTIQFSNNNHRGHHTHNGVLPQNSTAYRQPHVRVSTTTLCTKPRSHHELSAERRTLPAKRSPCHRAP</sequence>
<dbReference type="EMBL" id="QPJC01000034">
    <property type="protein sequence ID" value="RCW37310.1"/>
    <property type="molecule type" value="Genomic_DNA"/>
</dbReference>
<keyword evidence="3" id="KW-1185">Reference proteome</keyword>
<evidence type="ECO:0000313" key="2">
    <source>
        <dbReference type="EMBL" id="RCW37310.1"/>
    </source>
</evidence>
<name>A0A368VAH5_9ACTN</name>
<accession>A0A368VAH5</accession>
<protein>
    <submittedName>
        <fullName evidence="2">Uncharacterized protein</fullName>
    </submittedName>
</protein>
<evidence type="ECO:0000313" key="3">
    <source>
        <dbReference type="Proteomes" id="UP000253495"/>
    </source>
</evidence>